<organism evidence="4 5">
    <name type="scientific">Xenophilus arseniciresistens</name>
    <dbReference type="NCBI Taxonomy" id="1283306"/>
    <lineage>
        <taxon>Bacteria</taxon>
        <taxon>Pseudomonadati</taxon>
        <taxon>Pseudomonadota</taxon>
        <taxon>Betaproteobacteria</taxon>
        <taxon>Burkholderiales</taxon>
        <taxon>Comamonadaceae</taxon>
        <taxon>Xenophilus</taxon>
    </lineage>
</organism>
<evidence type="ECO:0000313" key="4">
    <source>
        <dbReference type="EMBL" id="MDA7415715.1"/>
    </source>
</evidence>
<gene>
    <name evidence="4" type="ORF">PGB34_05005</name>
</gene>
<dbReference type="InterPro" id="IPR008816">
    <property type="entry name" value="Gly_zipper_2TM_dom"/>
</dbReference>
<dbReference type="Pfam" id="PF05433">
    <property type="entry name" value="Rick_17kDa_Anti"/>
    <property type="match status" value="1"/>
</dbReference>
<dbReference type="Proteomes" id="UP001212602">
    <property type="component" value="Unassembled WGS sequence"/>
</dbReference>
<keyword evidence="2" id="KW-0472">Membrane</keyword>
<dbReference type="PANTHER" id="PTHR35603:SF2">
    <property type="entry name" value="OUTER MEMBRANE LIPOPROTEIN"/>
    <property type="match status" value="1"/>
</dbReference>
<evidence type="ECO:0000256" key="1">
    <source>
        <dbReference type="ARBA" id="ARBA00004370"/>
    </source>
</evidence>
<evidence type="ECO:0000259" key="3">
    <source>
        <dbReference type="Pfam" id="PF05433"/>
    </source>
</evidence>
<reference evidence="4" key="1">
    <citation type="submission" date="2023-01" db="EMBL/GenBank/DDBJ databases">
        <title>Xenophilus mangrovi sp. nov., isolated from soil of Mangrove nature reserve.</title>
        <authorList>
            <person name="Xu S."/>
            <person name="Liu Z."/>
            <person name="Xu Y."/>
        </authorList>
    </citation>
    <scope>NUCLEOTIDE SEQUENCE</scope>
    <source>
        <strain evidence="4">YW8</strain>
    </source>
</reference>
<sequence length="181" mass="18986">MPTLPAFISSSPRARRWLRLGAALTAVAALSACVVAPPVYHQSSYPYQPAPRTYPAYPAQVAPYGTLEYGHVANIDVMRSERPGYGTSGGGAVAGGLIGGVVGNQFGQGSGRAAATALGLVGGALLGNAIEAQNNGPRAHESYRISIQTDRGEWRVFDVPHPGDLQVGDRVRIDNGQISRY</sequence>
<accession>A0AAE3SYP4</accession>
<protein>
    <submittedName>
        <fullName evidence="4">Glycine zipper 2TM domain-containing protein</fullName>
    </submittedName>
</protein>
<proteinExistence type="predicted"/>
<dbReference type="RefSeq" id="WP_271426994.1">
    <property type="nucleotide sequence ID" value="NZ_JAQIPB010000002.1"/>
</dbReference>
<dbReference type="PANTHER" id="PTHR35603">
    <property type="match status" value="1"/>
</dbReference>
<dbReference type="GO" id="GO:0019867">
    <property type="term" value="C:outer membrane"/>
    <property type="evidence" value="ECO:0007669"/>
    <property type="project" value="InterPro"/>
</dbReference>
<keyword evidence="5" id="KW-1185">Reference proteome</keyword>
<name>A0AAE3SYP4_9BURK</name>
<dbReference type="InterPro" id="IPR051407">
    <property type="entry name" value="Bact_OM_lipoprot/Surf_antigen"/>
</dbReference>
<evidence type="ECO:0000313" key="5">
    <source>
        <dbReference type="Proteomes" id="UP001212602"/>
    </source>
</evidence>
<dbReference type="AlphaFoldDB" id="A0AAE3SYP4"/>
<comment type="subcellular location">
    <subcellularLocation>
        <location evidence="1">Membrane</location>
    </subcellularLocation>
</comment>
<feature type="domain" description="Glycine zipper 2TM" evidence="3">
    <location>
        <begin position="90"/>
        <end position="131"/>
    </location>
</feature>
<dbReference type="EMBL" id="JAQIPB010000002">
    <property type="protein sequence ID" value="MDA7415715.1"/>
    <property type="molecule type" value="Genomic_DNA"/>
</dbReference>
<comment type="caution">
    <text evidence="4">The sequence shown here is derived from an EMBL/GenBank/DDBJ whole genome shotgun (WGS) entry which is preliminary data.</text>
</comment>
<evidence type="ECO:0000256" key="2">
    <source>
        <dbReference type="ARBA" id="ARBA00023136"/>
    </source>
</evidence>